<protein>
    <recommendedName>
        <fullName evidence="4">DUF2029 domain-containing protein</fullName>
    </recommendedName>
</protein>
<feature type="transmembrane region" description="Helical" evidence="1">
    <location>
        <begin position="123"/>
        <end position="139"/>
    </location>
</feature>
<feature type="transmembrane region" description="Helical" evidence="1">
    <location>
        <begin position="173"/>
        <end position="202"/>
    </location>
</feature>
<gene>
    <name evidence="2" type="ORF">ACFFGH_06875</name>
</gene>
<feature type="transmembrane region" description="Helical" evidence="1">
    <location>
        <begin position="297"/>
        <end position="315"/>
    </location>
</feature>
<keyword evidence="1" id="KW-0472">Membrane</keyword>
<accession>A0ABV6RKR5</accession>
<name>A0ABV6RKR5_9GAMM</name>
<evidence type="ECO:0000313" key="3">
    <source>
        <dbReference type="Proteomes" id="UP001589896"/>
    </source>
</evidence>
<dbReference type="Proteomes" id="UP001589896">
    <property type="component" value="Unassembled WGS sequence"/>
</dbReference>
<proteinExistence type="predicted"/>
<reference evidence="2 3" key="1">
    <citation type="submission" date="2024-09" db="EMBL/GenBank/DDBJ databases">
        <authorList>
            <person name="Sun Q."/>
            <person name="Mori K."/>
        </authorList>
    </citation>
    <scope>NUCLEOTIDE SEQUENCE [LARGE SCALE GENOMIC DNA]</scope>
    <source>
        <strain evidence="2 3">KCTC 23076</strain>
    </source>
</reference>
<dbReference type="RefSeq" id="WP_386666239.1">
    <property type="nucleotide sequence ID" value="NZ_JBHLTG010000001.1"/>
</dbReference>
<keyword evidence="1" id="KW-0812">Transmembrane</keyword>
<evidence type="ECO:0000313" key="2">
    <source>
        <dbReference type="EMBL" id="MFC0677565.1"/>
    </source>
</evidence>
<sequence>MNTGDASAFQRPTRTLWWSGAAFALLSGLVSLALGQDRNWDLRNYHLYNAYAWLGERWHVDLAPAQLQSYFTPLLDLPYFWLLRHGSAELAGFALGAWHGLGFALAAAVAWRLLDAEPRRMRTALLLALAGCTGAAFLSELGNTMGDNTTAPFVLGALLVLLPRDTPIGRGQLIGAGALLGLAVALKLTNAIYAVGLAAAVLVQPTGQPRWGQLTTLTVAALVVFALVAGPWHWTLWTTFGNPLFPQFNALFQAPLAQPIGVADHQWGPKGLAEWLVWPLVFTFDPMRVGTSPLPQVIWAVLFAFAAGLALRRLVRQPLPRQPLAADLRFVAVFLGASFLAWMAVFNIYRYLVVLELLAPLLLWLMLRPHWPRATPWLVAGCALVSLLGWNTWGHAGWSERDFAVDRPAAARDKAATVVFVGGEPVAWTVPFLPADWAFVSVATNFPESDAYRTRAADIVRSRGQPAFAVVPAHVDRSAERIARVDAQARRLGLDGCGALGRLAKHVRGNAAVVPVGGGRCRLHAPADAGLTAAENKAAAERAQELLRGYGLSMLAADCRVHDARIGADAHPLLWCPIALR</sequence>
<evidence type="ECO:0008006" key="4">
    <source>
        <dbReference type="Google" id="ProtNLM"/>
    </source>
</evidence>
<keyword evidence="1" id="KW-1133">Transmembrane helix</keyword>
<organism evidence="2 3">
    <name type="scientific">Lysobacter korlensis</name>
    <dbReference type="NCBI Taxonomy" id="553636"/>
    <lineage>
        <taxon>Bacteria</taxon>
        <taxon>Pseudomonadati</taxon>
        <taxon>Pseudomonadota</taxon>
        <taxon>Gammaproteobacteria</taxon>
        <taxon>Lysobacterales</taxon>
        <taxon>Lysobacteraceae</taxon>
        <taxon>Lysobacter</taxon>
    </lineage>
</organism>
<dbReference type="EMBL" id="JBHLTG010000001">
    <property type="protein sequence ID" value="MFC0677565.1"/>
    <property type="molecule type" value="Genomic_DNA"/>
</dbReference>
<comment type="caution">
    <text evidence="2">The sequence shown here is derived from an EMBL/GenBank/DDBJ whole genome shotgun (WGS) entry which is preliminary data.</text>
</comment>
<feature type="transmembrane region" description="Helical" evidence="1">
    <location>
        <begin position="327"/>
        <end position="345"/>
    </location>
</feature>
<feature type="transmembrane region" description="Helical" evidence="1">
    <location>
        <begin position="90"/>
        <end position="111"/>
    </location>
</feature>
<evidence type="ECO:0000256" key="1">
    <source>
        <dbReference type="SAM" id="Phobius"/>
    </source>
</evidence>
<feature type="transmembrane region" description="Helical" evidence="1">
    <location>
        <begin position="214"/>
        <end position="234"/>
    </location>
</feature>
<keyword evidence="3" id="KW-1185">Reference proteome</keyword>